<evidence type="ECO:0000313" key="3">
    <source>
        <dbReference type="Proteomes" id="UP000236370"/>
    </source>
</evidence>
<name>A0A2J8MN48_PANTR</name>
<comment type="caution">
    <text evidence="2">The sequence shown here is derived from an EMBL/GenBank/DDBJ whole genome shotgun (WGS) entry which is preliminary data.</text>
</comment>
<gene>
    <name evidence="2" type="ORF">CK820_G0018754</name>
</gene>
<protein>
    <submittedName>
        <fullName evidence="2">CREM isoform 46</fullName>
    </submittedName>
</protein>
<organism evidence="2 3">
    <name type="scientific">Pan troglodytes</name>
    <name type="common">Chimpanzee</name>
    <dbReference type="NCBI Taxonomy" id="9598"/>
    <lineage>
        <taxon>Eukaryota</taxon>
        <taxon>Metazoa</taxon>
        <taxon>Chordata</taxon>
        <taxon>Craniata</taxon>
        <taxon>Vertebrata</taxon>
        <taxon>Euteleostomi</taxon>
        <taxon>Mammalia</taxon>
        <taxon>Eutheria</taxon>
        <taxon>Euarchontoglires</taxon>
        <taxon>Primates</taxon>
        <taxon>Haplorrhini</taxon>
        <taxon>Catarrhini</taxon>
        <taxon>Hominidae</taxon>
        <taxon>Pan</taxon>
    </lineage>
</organism>
<dbReference type="EMBL" id="NBAG03000250">
    <property type="protein sequence ID" value="PNI60898.1"/>
    <property type="molecule type" value="Genomic_DNA"/>
</dbReference>
<accession>A0A2J8MN48</accession>
<sequence length="59" mass="6301">MTMETVESQHDGSITASLTESKSAHVQTQTGQNSIPALAQCTMCKESLGIKQPWHAVGD</sequence>
<reference evidence="2 3" key="1">
    <citation type="submission" date="2017-12" db="EMBL/GenBank/DDBJ databases">
        <title>High-resolution comparative analysis of great ape genomes.</title>
        <authorList>
            <person name="Pollen A."/>
            <person name="Hastie A."/>
            <person name="Hormozdiari F."/>
            <person name="Dougherty M."/>
            <person name="Liu R."/>
            <person name="Chaisson M."/>
            <person name="Hoppe E."/>
            <person name="Hill C."/>
            <person name="Pang A."/>
            <person name="Hillier L."/>
            <person name="Baker C."/>
            <person name="Armstrong J."/>
            <person name="Shendure J."/>
            <person name="Paten B."/>
            <person name="Wilson R."/>
            <person name="Chao H."/>
            <person name="Schneider V."/>
            <person name="Ventura M."/>
            <person name="Kronenberg Z."/>
            <person name="Murali S."/>
            <person name="Gordon D."/>
            <person name="Cantsilieris S."/>
            <person name="Munson K."/>
            <person name="Nelson B."/>
            <person name="Raja A."/>
            <person name="Underwood J."/>
            <person name="Diekhans M."/>
            <person name="Fiddes I."/>
            <person name="Haussler D."/>
            <person name="Eichler E."/>
        </authorList>
    </citation>
    <scope>NUCLEOTIDE SEQUENCE [LARGE SCALE GENOMIC DNA]</scope>
    <source>
        <strain evidence="2">Yerkes chimp pedigree #C0471</strain>
    </source>
</reference>
<evidence type="ECO:0000313" key="2">
    <source>
        <dbReference type="EMBL" id="PNI60898.1"/>
    </source>
</evidence>
<feature type="region of interest" description="Disordered" evidence="1">
    <location>
        <begin position="1"/>
        <end position="32"/>
    </location>
</feature>
<feature type="compositionally biased region" description="Polar residues" evidence="1">
    <location>
        <begin position="11"/>
        <end position="32"/>
    </location>
</feature>
<dbReference type="AlphaFoldDB" id="A0A2J8MN48"/>
<dbReference type="Proteomes" id="UP000236370">
    <property type="component" value="Unassembled WGS sequence"/>
</dbReference>
<proteinExistence type="predicted"/>
<evidence type="ECO:0000256" key="1">
    <source>
        <dbReference type="SAM" id="MobiDB-lite"/>
    </source>
</evidence>